<keyword evidence="4" id="KW-0158">Chromosome</keyword>
<evidence type="ECO:0000256" key="3">
    <source>
        <dbReference type="ARBA" id="ARBA00010343"/>
    </source>
</evidence>
<name>A0A3B3SNB1_9TELE</name>
<evidence type="ECO:0000313" key="10">
    <source>
        <dbReference type="Proteomes" id="UP000261540"/>
    </source>
</evidence>
<dbReference type="PANTHER" id="PTHR45810">
    <property type="entry name" value="HISTONE H3.2"/>
    <property type="match status" value="1"/>
</dbReference>
<reference evidence="9" key="1">
    <citation type="submission" date="2025-08" db="UniProtKB">
        <authorList>
            <consortium name="Ensembl"/>
        </authorList>
    </citation>
    <scope>IDENTIFICATION</scope>
</reference>
<dbReference type="GO" id="GO:0046982">
    <property type="term" value="F:protein heterodimerization activity"/>
    <property type="evidence" value="ECO:0007669"/>
    <property type="project" value="InterPro"/>
</dbReference>
<evidence type="ECO:0000313" key="9">
    <source>
        <dbReference type="Ensembl" id="ENSPKIP00000032239.1"/>
    </source>
</evidence>
<evidence type="ECO:0000256" key="1">
    <source>
        <dbReference type="ARBA" id="ARBA00004123"/>
    </source>
</evidence>
<keyword evidence="6" id="KW-0539">Nucleus</keyword>
<evidence type="ECO:0000256" key="5">
    <source>
        <dbReference type="ARBA" id="ARBA00023125"/>
    </source>
</evidence>
<proteinExistence type="inferred from homology"/>
<dbReference type="Gene3D" id="1.10.20.10">
    <property type="entry name" value="Histone, subunit A"/>
    <property type="match status" value="1"/>
</dbReference>
<feature type="region of interest" description="Disordered" evidence="8">
    <location>
        <begin position="1"/>
        <end position="84"/>
    </location>
</feature>
<protein>
    <submittedName>
        <fullName evidence="9">Selenoprotein H</fullName>
    </submittedName>
</protein>
<evidence type="ECO:0000256" key="6">
    <source>
        <dbReference type="ARBA" id="ARBA00023242"/>
    </source>
</evidence>
<dbReference type="PANTHER" id="PTHR45810:SF17">
    <property type="entry name" value="HISTONE H3-LIKE CENTROMERIC PROTEIN A"/>
    <property type="match status" value="1"/>
</dbReference>
<feature type="compositionally biased region" description="Basic residues" evidence="8">
    <location>
        <begin position="29"/>
        <end position="40"/>
    </location>
</feature>
<comment type="subcellular location">
    <subcellularLocation>
        <location evidence="2">Chromosome</location>
    </subcellularLocation>
    <subcellularLocation>
        <location evidence="1">Nucleus</location>
    </subcellularLocation>
</comment>
<dbReference type="GO" id="GO:0000786">
    <property type="term" value="C:nucleosome"/>
    <property type="evidence" value="ECO:0007669"/>
    <property type="project" value="UniProtKB-KW"/>
</dbReference>
<keyword evidence="7" id="KW-0544">Nucleosome core</keyword>
<dbReference type="InterPro" id="IPR000164">
    <property type="entry name" value="Histone_H3/CENP-A"/>
</dbReference>
<dbReference type="Ensembl" id="ENSPKIT00000013098.1">
    <property type="protein sequence ID" value="ENSPKIP00000032239.1"/>
    <property type="gene ID" value="ENSPKIG00000012401.1"/>
</dbReference>
<comment type="similarity">
    <text evidence="3">Belongs to the histone H3 family.</text>
</comment>
<dbReference type="GeneTree" id="ENSGT01150000287000"/>
<evidence type="ECO:0000256" key="8">
    <source>
        <dbReference type="SAM" id="MobiDB-lite"/>
    </source>
</evidence>
<keyword evidence="5" id="KW-0238">DNA-binding</keyword>
<organism evidence="9 10">
    <name type="scientific">Paramormyrops kingsleyae</name>
    <dbReference type="NCBI Taxonomy" id="1676925"/>
    <lineage>
        <taxon>Eukaryota</taxon>
        <taxon>Metazoa</taxon>
        <taxon>Chordata</taxon>
        <taxon>Craniata</taxon>
        <taxon>Vertebrata</taxon>
        <taxon>Euteleostomi</taxon>
        <taxon>Actinopterygii</taxon>
        <taxon>Neopterygii</taxon>
        <taxon>Teleostei</taxon>
        <taxon>Osteoglossocephala</taxon>
        <taxon>Osteoglossomorpha</taxon>
        <taxon>Osteoglossiformes</taxon>
        <taxon>Mormyridae</taxon>
        <taxon>Paramormyrops</taxon>
    </lineage>
</organism>
<dbReference type="SUPFAM" id="SSF47113">
    <property type="entry name" value="Histone-fold"/>
    <property type="match status" value="1"/>
</dbReference>
<evidence type="ECO:0000256" key="7">
    <source>
        <dbReference type="ARBA" id="ARBA00023269"/>
    </source>
</evidence>
<dbReference type="Proteomes" id="UP000261540">
    <property type="component" value="Unplaced"/>
</dbReference>
<dbReference type="GO" id="GO:0003677">
    <property type="term" value="F:DNA binding"/>
    <property type="evidence" value="ECO:0007669"/>
    <property type="project" value="UniProtKB-KW"/>
</dbReference>
<keyword evidence="10" id="KW-1185">Reference proteome</keyword>
<dbReference type="PRINTS" id="PR00622">
    <property type="entry name" value="HISTONEH3"/>
</dbReference>
<dbReference type="InterPro" id="IPR009072">
    <property type="entry name" value="Histone-fold"/>
</dbReference>
<evidence type="ECO:0000256" key="2">
    <source>
        <dbReference type="ARBA" id="ARBA00004286"/>
    </source>
</evidence>
<reference evidence="9" key="2">
    <citation type="submission" date="2025-09" db="UniProtKB">
        <authorList>
            <consortium name="Ensembl"/>
        </authorList>
    </citation>
    <scope>IDENTIFICATION</scope>
</reference>
<dbReference type="GO" id="GO:0030527">
    <property type="term" value="F:structural constituent of chromatin"/>
    <property type="evidence" value="ECO:0007669"/>
    <property type="project" value="InterPro"/>
</dbReference>
<dbReference type="AlphaFoldDB" id="A0A3B3SNB1"/>
<sequence length="163" mass="18531">MFSMPFHSTRPVKSQTTRLAEQCPPGMRHNSKHRRKPTAPKRREPPPSVPPARSPRRSGPSTSAVRTSAAGSPERKRKRFRPGTRALMEIRKFQKSTDLLLRKAPFSRVADTGSQWRECNNGVVWENWGWSKANRAAALGISCRGLIEQVSEWPVKKEMDEPF</sequence>
<accession>A0A3B3SNB1</accession>
<evidence type="ECO:0000256" key="4">
    <source>
        <dbReference type="ARBA" id="ARBA00022454"/>
    </source>
</evidence>
<dbReference type="GO" id="GO:0005634">
    <property type="term" value="C:nucleus"/>
    <property type="evidence" value="ECO:0007669"/>
    <property type="project" value="UniProtKB-SubCell"/>
</dbReference>